<sequence length="397" mass="47245">MLITRNILNKALEDKVPLFHDGDYIDDDVLYDLFYAPAKSKILPNGRKGKTTFISKDDRNILCAEMKGYNPQKRKEGFDKIYCRLKCKSCGKIFPIHITKWQIISRGFKIKECIKPIYGSPTDKRAHTYHSHYISFHELYGIKFGKADNIYVCDSCIDKFISDSNKEAFEILERNDKFEWFRSDESVNDWRRGLFYVEPNCIGTKINARNGDSWTDEKYNEWQKRQEQKKEEELNHQRELEEIHHQQKLDEEAERERTRKANELFLASHQKNTPTQRYINKFCKKNSYVDITDKEIQREALFPKDVNYEEIQKENCKSYGEYLQSPLWRIISSKIKWNANYRCERCGSNKNLVTHHTSYEFKGVEFLAFHTLQCLCSKCHEKEHDKQIDSVKYALNI</sequence>
<dbReference type="EMBL" id="MNQR01000054">
    <property type="protein sequence ID" value="OKZ06027.1"/>
    <property type="molecule type" value="Genomic_DNA"/>
</dbReference>
<dbReference type="AlphaFoldDB" id="A0A854C2A7"/>
<evidence type="ECO:0000313" key="1">
    <source>
        <dbReference type="EMBL" id="HJF81008.1"/>
    </source>
</evidence>
<evidence type="ECO:0000313" key="3">
    <source>
        <dbReference type="Proteomes" id="UP000186685"/>
    </source>
</evidence>
<proteinExistence type="predicted"/>
<gene>
    <name evidence="2" type="ORF">BHV76_11580</name>
    <name evidence="1" type="ORF">K8V40_05075</name>
</gene>
<protein>
    <recommendedName>
        <fullName evidence="4">HNH endonuclease</fullName>
    </recommendedName>
</protein>
<reference evidence="1" key="2">
    <citation type="journal article" date="2021" name="PeerJ">
        <title>Extensive microbial diversity within the chicken gut microbiome revealed by metagenomics and culture.</title>
        <authorList>
            <person name="Gilroy R."/>
            <person name="Ravi A."/>
            <person name="Getino M."/>
            <person name="Pursley I."/>
            <person name="Horton D.L."/>
            <person name="Alikhan N.F."/>
            <person name="Baker D."/>
            <person name="Gharbi K."/>
            <person name="Hall N."/>
            <person name="Watson M."/>
            <person name="Adriaenssens E.M."/>
            <person name="Foster-Nyarko E."/>
            <person name="Jarju S."/>
            <person name="Secka A."/>
            <person name="Antonio M."/>
            <person name="Oren A."/>
            <person name="Chaudhuri R.R."/>
            <person name="La Ragione R."/>
            <person name="Hildebrand F."/>
            <person name="Pallen M.J."/>
        </authorList>
    </citation>
    <scope>NUCLEOTIDE SEQUENCE</scope>
    <source>
        <strain evidence="1">9794</strain>
    </source>
</reference>
<dbReference type="Proteomes" id="UP000186685">
    <property type="component" value="Unassembled WGS sequence"/>
</dbReference>
<dbReference type="EMBL" id="DYWE01000056">
    <property type="protein sequence ID" value="HJF81008.1"/>
    <property type="molecule type" value="Genomic_DNA"/>
</dbReference>
<name>A0A854C2A7_9BACT</name>
<reference evidence="1" key="3">
    <citation type="submission" date="2021-09" db="EMBL/GenBank/DDBJ databases">
        <authorList>
            <person name="Gilroy R."/>
        </authorList>
    </citation>
    <scope>NUCLEOTIDE SEQUENCE</scope>
    <source>
        <strain evidence="1">9794</strain>
    </source>
</reference>
<organism evidence="2 3">
    <name type="scientific">Phocaeicola plebeius</name>
    <dbReference type="NCBI Taxonomy" id="310297"/>
    <lineage>
        <taxon>Bacteria</taxon>
        <taxon>Pseudomonadati</taxon>
        <taxon>Bacteroidota</taxon>
        <taxon>Bacteroidia</taxon>
        <taxon>Bacteroidales</taxon>
        <taxon>Bacteroidaceae</taxon>
        <taxon>Phocaeicola</taxon>
    </lineage>
</organism>
<evidence type="ECO:0000313" key="2">
    <source>
        <dbReference type="EMBL" id="OKZ06027.1"/>
    </source>
</evidence>
<dbReference type="RefSeq" id="WP_302461969.1">
    <property type="nucleotide sequence ID" value="NZ_CAUCUV010000001.1"/>
</dbReference>
<comment type="caution">
    <text evidence="2">The sequence shown here is derived from an EMBL/GenBank/DDBJ whole genome shotgun (WGS) entry which is preliminary data.</text>
</comment>
<dbReference type="Proteomes" id="UP000722357">
    <property type="component" value="Unassembled WGS sequence"/>
</dbReference>
<evidence type="ECO:0008006" key="4">
    <source>
        <dbReference type="Google" id="ProtNLM"/>
    </source>
</evidence>
<accession>A0A854C2A7</accession>
<reference evidence="2 3" key="1">
    <citation type="journal article" date="2016" name="Nat. Biotechnol.">
        <title>Measurement of bacterial replication rates in microbial communities.</title>
        <authorList>
            <person name="Brown C.T."/>
            <person name="Olm M.R."/>
            <person name="Thomas B.C."/>
            <person name="Banfield J.F."/>
        </authorList>
    </citation>
    <scope>NUCLEOTIDE SEQUENCE [LARGE SCALE GENOMIC DNA]</scope>
    <source>
        <strain evidence="2">45_130</strain>
    </source>
</reference>